<reference evidence="1 2" key="1">
    <citation type="submission" date="2019-01" db="EMBL/GenBank/DDBJ databases">
        <title>Blautia sp. nov. KGMB01111 isolated human feces.</title>
        <authorList>
            <person name="Park J.-E."/>
            <person name="Kim J.-S."/>
            <person name="Park S.-H."/>
        </authorList>
    </citation>
    <scope>NUCLEOTIDE SEQUENCE [LARGE SCALE GENOMIC DNA]</scope>
    <source>
        <strain evidence="1 2">KGMB01111</strain>
    </source>
</reference>
<dbReference type="EMBL" id="SDKC01000002">
    <property type="protein sequence ID" value="RXS72627.1"/>
    <property type="molecule type" value="Genomic_DNA"/>
</dbReference>
<evidence type="ECO:0000313" key="2">
    <source>
        <dbReference type="Proteomes" id="UP000290106"/>
    </source>
</evidence>
<dbReference type="RefSeq" id="WP_129259742.1">
    <property type="nucleotide sequence ID" value="NZ_SDKC01000002.1"/>
</dbReference>
<comment type="caution">
    <text evidence="1">The sequence shown here is derived from an EMBL/GenBank/DDBJ whole genome shotgun (WGS) entry which is preliminary data.</text>
</comment>
<name>A0A4Q1RDD8_9FIRM</name>
<proteinExistence type="predicted"/>
<evidence type="ECO:0000313" key="1">
    <source>
        <dbReference type="EMBL" id="RXS72627.1"/>
    </source>
</evidence>
<organism evidence="1 2">
    <name type="scientific">Blautia faecicola</name>
    <dbReference type="NCBI Taxonomy" id="2509240"/>
    <lineage>
        <taxon>Bacteria</taxon>
        <taxon>Bacillati</taxon>
        <taxon>Bacillota</taxon>
        <taxon>Clostridia</taxon>
        <taxon>Lachnospirales</taxon>
        <taxon>Lachnospiraceae</taxon>
        <taxon>Blautia</taxon>
    </lineage>
</organism>
<sequence>MSFDKRELFEKECRVHLENLRSLCTMFQIPFYFSACVADSGKESEYIREAVLTSTTGVKLSNDQLKKHLLVGLDFDVIPKKSNLEIMMIDPDSI</sequence>
<dbReference type="Proteomes" id="UP000290106">
    <property type="component" value="Unassembled WGS sequence"/>
</dbReference>
<gene>
    <name evidence="1" type="ORF">ETP43_16755</name>
</gene>
<accession>A0A4Q1RDD8</accession>
<dbReference type="AlphaFoldDB" id="A0A4Q1RDD8"/>
<protein>
    <submittedName>
        <fullName evidence="1">Uncharacterized protein</fullName>
    </submittedName>
</protein>
<keyword evidence="2" id="KW-1185">Reference proteome</keyword>